<dbReference type="PRINTS" id="PR00507">
    <property type="entry name" value="N12N6MTFRASE"/>
</dbReference>
<proteinExistence type="inferred from homology"/>
<comment type="caution">
    <text evidence="4">The sequence shown here is derived from an EMBL/GenBank/DDBJ whole genome shotgun (WGS) entry which is preliminary data.</text>
</comment>
<reference evidence="5" key="1">
    <citation type="submission" date="2023-07" db="EMBL/GenBank/DDBJ databases">
        <title>Description of novel Chryseobacterium sp. strain C-2.</title>
        <authorList>
            <person name="Saticioglu I.B."/>
        </authorList>
    </citation>
    <scope>NUCLEOTIDE SEQUENCE [LARGE SCALE GENOMIC DNA]</scope>
    <source>
        <strain evidence="5">C-2</strain>
    </source>
</reference>
<dbReference type="RefSeq" id="WP_191180076.1">
    <property type="nucleotide sequence ID" value="NZ_JACXXP010000017.1"/>
</dbReference>
<dbReference type="InterPro" id="IPR001650">
    <property type="entry name" value="Helicase_C-like"/>
</dbReference>
<dbReference type="InterPro" id="IPR003356">
    <property type="entry name" value="DNA_methylase_A-5"/>
</dbReference>
<protein>
    <submittedName>
        <fullName evidence="4">N-6 DNA methylase</fullName>
    </submittedName>
</protein>
<dbReference type="SUPFAM" id="SSF53335">
    <property type="entry name" value="S-adenosyl-L-methionine-dependent methyltransferases"/>
    <property type="match status" value="1"/>
</dbReference>
<dbReference type="CDD" id="cd02440">
    <property type="entry name" value="AdoMet_MTases"/>
    <property type="match status" value="1"/>
</dbReference>
<feature type="coiled-coil region" evidence="2">
    <location>
        <begin position="1721"/>
        <end position="1765"/>
    </location>
</feature>
<evidence type="ECO:0000259" key="3">
    <source>
        <dbReference type="PROSITE" id="PS51194"/>
    </source>
</evidence>
<keyword evidence="4" id="KW-0489">Methyltransferase</keyword>
<dbReference type="PANTHER" id="PTHR41313">
    <property type="entry name" value="ADENINE-SPECIFIC METHYLTRANSFERASE"/>
    <property type="match status" value="1"/>
</dbReference>
<keyword evidence="2" id="KW-0175">Coiled coil</keyword>
<keyword evidence="4" id="KW-0808">Transferase</keyword>
<gene>
    <name evidence="4" type="ORF">IEW27_13465</name>
</gene>
<evidence type="ECO:0000256" key="1">
    <source>
        <dbReference type="ARBA" id="ARBA00006594"/>
    </source>
</evidence>
<dbReference type="SUPFAM" id="SSF52540">
    <property type="entry name" value="P-loop containing nucleoside triphosphate hydrolases"/>
    <property type="match status" value="2"/>
</dbReference>
<dbReference type="Proteomes" id="UP000603715">
    <property type="component" value="Unassembled WGS sequence"/>
</dbReference>
<dbReference type="EMBL" id="JACXXP010000017">
    <property type="protein sequence ID" value="MBD3905593.1"/>
    <property type="molecule type" value="Genomic_DNA"/>
</dbReference>
<comment type="similarity">
    <text evidence="1">Belongs to the N(4)/N(6)-methyltransferase family.</text>
</comment>
<organism evidence="4 5">
    <name type="scientific">Chryseobacterium muglaense</name>
    <dbReference type="NCBI Taxonomy" id="2893752"/>
    <lineage>
        <taxon>Bacteria</taxon>
        <taxon>Pseudomonadati</taxon>
        <taxon>Bacteroidota</taxon>
        <taxon>Flavobacteriia</taxon>
        <taxon>Flavobacteriales</taxon>
        <taxon>Weeksellaceae</taxon>
        <taxon>Chryseobacterium group</taxon>
        <taxon>Chryseobacterium</taxon>
    </lineage>
</organism>
<dbReference type="InterPro" id="IPR052933">
    <property type="entry name" value="DNA_Protect_Modify"/>
</dbReference>
<dbReference type="PANTHER" id="PTHR41313:SF1">
    <property type="entry name" value="DNA METHYLASE ADENINE-SPECIFIC DOMAIN-CONTAINING PROTEIN"/>
    <property type="match status" value="1"/>
</dbReference>
<dbReference type="InterPro" id="IPR027417">
    <property type="entry name" value="P-loop_NTPase"/>
</dbReference>
<dbReference type="Gene3D" id="3.40.50.300">
    <property type="entry name" value="P-loop containing nucleotide triphosphate hydrolases"/>
    <property type="match status" value="2"/>
</dbReference>
<feature type="coiled-coil region" evidence="2">
    <location>
        <begin position="1057"/>
        <end position="1113"/>
    </location>
</feature>
<feature type="coiled-coil region" evidence="2">
    <location>
        <begin position="1553"/>
        <end position="1601"/>
    </location>
</feature>
<accession>A0ABR8M4R2</accession>
<evidence type="ECO:0000313" key="5">
    <source>
        <dbReference type="Proteomes" id="UP000603715"/>
    </source>
</evidence>
<dbReference type="Pfam" id="PF00271">
    <property type="entry name" value="Helicase_C"/>
    <property type="match status" value="1"/>
</dbReference>
<dbReference type="InterPro" id="IPR029063">
    <property type="entry name" value="SAM-dependent_MTases_sf"/>
</dbReference>
<dbReference type="Gene3D" id="3.40.50.150">
    <property type="entry name" value="Vaccinia Virus protein VP39"/>
    <property type="match status" value="1"/>
</dbReference>
<dbReference type="GO" id="GO:0032259">
    <property type="term" value="P:methylation"/>
    <property type="evidence" value="ECO:0007669"/>
    <property type="project" value="UniProtKB-KW"/>
</dbReference>
<keyword evidence="5" id="KW-1185">Reference proteome</keyword>
<dbReference type="PROSITE" id="PS51194">
    <property type="entry name" value="HELICASE_CTER"/>
    <property type="match status" value="1"/>
</dbReference>
<dbReference type="Pfam" id="PF02384">
    <property type="entry name" value="N6_Mtase"/>
    <property type="match status" value="1"/>
</dbReference>
<evidence type="ECO:0000256" key="2">
    <source>
        <dbReference type="SAM" id="Coils"/>
    </source>
</evidence>
<evidence type="ECO:0000313" key="4">
    <source>
        <dbReference type="EMBL" id="MBD3905593.1"/>
    </source>
</evidence>
<dbReference type="GO" id="GO:0008168">
    <property type="term" value="F:methyltransferase activity"/>
    <property type="evidence" value="ECO:0007669"/>
    <property type="project" value="UniProtKB-KW"/>
</dbReference>
<dbReference type="SMART" id="SM00490">
    <property type="entry name" value="HELICc"/>
    <property type="match status" value="1"/>
</dbReference>
<sequence>MGFNKRQHLQLNIDALRIAFKLEKEKRQATVGERLLMMQYSGFGGLKFVLNPIANEIDINHWRKTEHELFPLTQELYQLLKENSEDEKQYRRYVDSMKSSVLTAFYTPPQVIDAISATLRESGLNIDKFLEPSAGIGSFIQSFSENQKASVTAYEKDLLTGKILKQLYPKSNIRISGFEEIPEKEQNSYDVVASNIPFGDTSVFDLSYSRSKDTTKVQAARSIHNYFFLKGTDMLREGGLLVYITSQGILNSPKNEPIRRALMQDNNLVSLVRLSNNLFTEYAGTEVGSDLIILQKNTAKQNLTVAEELFCQSKQTEYNTPGNAFFQDSTRIVHTDRKLDTDPYGKPALIYTHKDGVEGIAKDLKQMLTDDFGKHLNLSLYKGERNDEPLIQIPIEPTVTPPVIEPVTIQPEIQSLSVPIINRESPQELKQLSIFDLFENVDEPVMVAAPPKKTTQVKRQSTNNRRGAISRQPDLFSSAMQQPYTPPVTIIATRENTSTNGKKQEAIGDLFSQINGNGQADKPAVPDTIPEPAPYTGELQSYYRNDCLVVDNGRVGHLQNVDTSEGTAIFHPLQLPSLQKARAEAYIAVRDVYQELYNKEAKFQTEYKEERETLNSLYDAFTKRYGNLNSTDNIKLIKTDSSGKEIPYLERVVGGVVHKADIFSRPVSFSTLTIATDNPEEALAASLNKYGSVDLDYMSEISGITDDALKEALHGRIYYNPLQKEYEISERWIAGNVVEKAQEVQNYIENNPNDTEAKTSFTVLEEARPRRIEFEELDFNLGERWIPTGIYARFSSHLFDTDVLVHYSESSDDFSVKCDSKNLHIWEKYAVKAESRTFDGIALLKHALVNTTPDITKKVMVGDQEVKVRDMEAIQMANTRIDEIRTAFTEWLHAQNVEFKSRLTDQYNDTFNCFVRPNYDGTHQDFPGLDRKALGIEDLYSSQKDTVWMIKLNNGAICDHEVGAGKTLVMCTAAQEMKRLGLAHKPMIIGLKSNVHEIAEAYRTAYPHAKILFPGKEDFTPQKRLRIFGDIKNNDWDCVILTQSQFGMIPQSPEIQKEILKIELDSVERNLDALQSQGKEVTRGMLAGVIKRKENLEVKLKTLQHDIENRKDDVVDFKMMGIDHLFVDESHQFKNLMFNTRHSRVAGLGNVDGSQKAINLLFAIRTIQERINADMGATFLSGTTISNSLTELYLLFKYLRPRAMEKQGIHSFDAWAAIYARKTTDYEFSVANNIVAKERFRYFIKVPELAQFYSEITDYRTAKDIGIDRPNKNEVLYNIPPTPDQEVFIQKLMEFAKSGNASLLGRAPLSPSEEKAKMLIATDYARKMSLDMRMVSGAYDDHPDNKASHCADNIAKYYNQYNAQKGTQFVFSDLGTYKPGEWNVYSEIKRKLVEDHGIPANEVRFIQEAKNDKQRKELIKGMNEGKIRILFGSTSMLGTGVNAQKRAVAVHHLDTPWRPSDLAQRDGRAVRKGNEIAKFFAGNKVDVIIYAVEKSLDSYKFNLLYNKQLFIDQLKNNNLGKRTIDEGSMDEKSGMNFSEYVAILSGNTDLLDKAKLEKQIAGLESEKQAFNRSKYSAKYKLEDYTAELDKAQSRFDRMSLDWNNLQGRIQKRSDGTIANPVQLDGLPPNADIKQIGAKLNQLADKARTGGQYEEIGSLYGFTLYVKTEMSEKEGVDIRVNRFLVQGEGNIKYTYNNGLIAKDEKLAAMNFLNALEKLPGYIEQEQKKIAEIQKDLPVLQNVVNGMWSKESRLSELKTELAAVERKIQLSITPEPKEEPVEQIEKQKETPNISENIVRTKGTYLPRGVL</sequence>
<name>A0ABR8M4R2_9FLAO</name>
<feature type="domain" description="Helicase C-terminal" evidence="3">
    <location>
        <begin position="1353"/>
        <end position="1532"/>
    </location>
</feature>